<sequence>MINKINTILKICVKLLLILLVTLAINASKAWSYQMAANDNAGSIHTDKPFYVVGEVIWFKVYLPDRLQYRRSLARIDLISRRKEILHTQHISVDKQNNGQGYYLIPYDFKPDIYFLTVTVFNEDGNYPLTLVYHPVAIYNDLHPMDTTLIDFERPMIPASETAVSKPNASINISSDKSIYRPREAVSLKIRVTDPKGEAVQGNLSVSVTDKDLIDGHPKNISNFSKGPDVTQSFLVDNQIAVRGMVKHTVDKQVYESDYLAAVMGEEGLMIPFESYDDGTFEIDLPYFDGKRQMQLVAYLTNDIFTTLDQAVSLPANMSEMALTYTKEVLRYLKVSRKRKKINQLFDRLAFQSLPAIQPSENKWEPDRSLDLNHYEPFESMEEFFVQVVTPLKIKKRKDSSYQIRMVNPDNKPFYPGVPRFFIDGRVVDDPVEAVSLDMKSIRRIDLFYFYKNLNRQFDQFGSTSGVVAIYTRDGNYHKDNQTQSNVFQVHGGLPEASFPSIPAAAADAEQNAPIFQPVIYWNPSINTNEQGEAEVKFFHSDDRGTFKVEVVCNCGNGQMVIETSEYKTR</sequence>
<keyword evidence="2" id="KW-1185">Reference proteome</keyword>
<organism evidence="1 2">
    <name type="scientific">Agaribacillus aureus</name>
    <dbReference type="NCBI Taxonomy" id="3051825"/>
    <lineage>
        <taxon>Bacteria</taxon>
        <taxon>Pseudomonadati</taxon>
        <taxon>Bacteroidota</taxon>
        <taxon>Cytophagia</taxon>
        <taxon>Cytophagales</taxon>
        <taxon>Splendidivirgaceae</taxon>
        <taxon>Agaribacillus</taxon>
    </lineage>
</organism>
<proteinExistence type="predicted"/>
<reference evidence="1" key="1">
    <citation type="submission" date="2023-06" db="EMBL/GenBank/DDBJ databases">
        <title>Genomic of Agaribacillus aureum.</title>
        <authorList>
            <person name="Wang G."/>
        </authorList>
    </citation>
    <scope>NUCLEOTIDE SEQUENCE</scope>
    <source>
        <strain evidence="1">BMA12</strain>
    </source>
</reference>
<accession>A0ABT8LL94</accession>
<evidence type="ECO:0000313" key="1">
    <source>
        <dbReference type="EMBL" id="MDN5217206.1"/>
    </source>
</evidence>
<dbReference type="Proteomes" id="UP001172083">
    <property type="component" value="Unassembled WGS sequence"/>
</dbReference>
<dbReference type="EMBL" id="JAUJEB010000014">
    <property type="protein sequence ID" value="MDN5217206.1"/>
    <property type="molecule type" value="Genomic_DNA"/>
</dbReference>
<comment type="caution">
    <text evidence="1">The sequence shown here is derived from an EMBL/GenBank/DDBJ whole genome shotgun (WGS) entry which is preliminary data.</text>
</comment>
<gene>
    <name evidence="1" type="ORF">QQ020_34355</name>
</gene>
<evidence type="ECO:0000313" key="2">
    <source>
        <dbReference type="Proteomes" id="UP001172083"/>
    </source>
</evidence>
<protein>
    <submittedName>
        <fullName evidence="1">Uncharacterized protein</fullName>
    </submittedName>
</protein>
<dbReference type="RefSeq" id="WP_346762543.1">
    <property type="nucleotide sequence ID" value="NZ_JAUJEB010000014.1"/>
</dbReference>
<name>A0ABT8LL94_9BACT</name>